<accession>A0ABV1AFA9</accession>
<organism evidence="2 3">
    <name type="scientific">Blautia intestinihominis</name>
    <dbReference type="NCBI Taxonomy" id="3133152"/>
    <lineage>
        <taxon>Bacteria</taxon>
        <taxon>Bacillati</taxon>
        <taxon>Bacillota</taxon>
        <taxon>Clostridia</taxon>
        <taxon>Lachnospirales</taxon>
        <taxon>Lachnospiraceae</taxon>
        <taxon>Blautia</taxon>
    </lineage>
</organism>
<reference evidence="2 3" key="1">
    <citation type="submission" date="2024-03" db="EMBL/GenBank/DDBJ databases">
        <title>Human intestinal bacterial collection.</title>
        <authorList>
            <person name="Pauvert C."/>
            <person name="Hitch T.C.A."/>
            <person name="Clavel T."/>
        </authorList>
    </citation>
    <scope>NUCLEOTIDE SEQUENCE [LARGE SCALE GENOMIC DNA]</scope>
    <source>
        <strain evidence="2 3">CLA-AA-H95</strain>
    </source>
</reference>
<evidence type="ECO:0000256" key="1">
    <source>
        <dbReference type="SAM" id="MobiDB-lite"/>
    </source>
</evidence>
<sequence length="111" mass="12373">MEIYQTSRPCGRPYNATCGMAREMMGNQPCSCRPSPRNSRTPSAPCPSCRMPSASSRDPEMYTHIDEMQIAMAYVPCQKFSTTYDLGYALNVGTVFPDLCKPFCGKRGGRR</sequence>
<dbReference type="Pfam" id="PF11007">
    <property type="entry name" value="CotJA"/>
    <property type="match status" value="1"/>
</dbReference>
<evidence type="ECO:0000313" key="2">
    <source>
        <dbReference type="EMBL" id="MEQ2356839.1"/>
    </source>
</evidence>
<protein>
    <submittedName>
        <fullName evidence="2">Spore coat associated protein CotJA</fullName>
    </submittedName>
</protein>
<keyword evidence="3" id="KW-1185">Reference proteome</keyword>
<gene>
    <name evidence="2" type="ORF">WMO75_00540</name>
</gene>
<evidence type="ECO:0000313" key="3">
    <source>
        <dbReference type="Proteomes" id="UP001446032"/>
    </source>
</evidence>
<feature type="region of interest" description="Disordered" evidence="1">
    <location>
        <begin position="31"/>
        <end position="54"/>
    </location>
</feature>
<dbReference type="Proteomes" id="UP001446032">
    <property type="component" value="Unassembled WGS sequence"/>
</dbReference>
<proteinExistence type="predicted"/>
<name>A0ABV1AFA9_9FIRM</name>
<comment type="caution">
    <text evidence="2">The sequence shown here is derived from an EMBL/GenBank/DDBJ whole genome shotgun (WGS) entry which is preliminary data.</text>
</comment>
<dbReference type="EMBL" id="JBBMEI010000001">
    <property type="protein sequence ID" value="MEQ2356839.1"/>
    <property type="molecule type" value="Genomic_DNA"/>
</dbReference>
<dbReference type="InterPro" id="IPR020256">
    <property type="entry name" value="Spore_coat_CotJA"/>
</dbReference>
<dbReference type="RefSeq" id="WP_227222101.1">
    <property type="nucleotide sequence ID" value="NZ_JBBMEI010000001.1"/>
</dbReference>